<dbReference type="Gene3D" id="2.130.10.10">
    <property type="entry name" value="YVTN repeat-like/Quinoprotein amine dehydrogenase"/>
    <property type="match status" value="2"/>
</dbReference>
<reference evidence="2" key="1">
    <citation type="journal article" date="2019" name="Int. J. Syst. Evol. Microbiol.">
        <title>The Global Catalogue of Microorganisms (GCM) 10K type strain sequencing project: providing services to taxonomists for standard genome sequencing and annotation.</title>
        <authorList>
            <consortium name="The Broad Institute Genomics Platform"/>
            <consortium name="The Broad Institute Genome Sequencing Center for Infectious Disease"/>
            <person name="Wu L."/>
            <person name="Ma J."/>
        </authorList>
    </citation>
    <scope>NUCLEOTIDE SEQUENCE [LARGE SCALE GENOMIC DNA]</scope>
    <source>
        <strain evidence="2">JCM 17933</strain>
    </source>
</reference>
<dbReference type="InterPro" id="IPR018391">
    <property type="entry name" value="PQQ_b-propeller_rpt"/>
</dbReference>
<dbReference type="Proteomes" id="UP001500503">
    <property type="component" value="Unassembled WGS sequence"/>
</dbReference>
<evidence type="ECO:0000313" key="1">
    <source>
        <dbReference type="EMBL" id="GAA4509262.1"/>
    </source>
</evidence>
<keyword evidence="2" id="KW-1185">Reference proteome</keyword>
<dbReference type="InterPro" id="IPR011047">
    <property type="entry name" value="Quinoprotein_ADH-like_sf"/>
</dbReference>
<protein>
    <recommendedName>
        <fullName evidence="3">PQQ-binding-like beta-propeller repeat protein</fullName>
    </recommendedName>
</protein>
<proteinExistence type="predicted"/>
<name>A0ABP8QR64_9ACTN</name>
<sequence length="433" mass="44649">MIGAAGYAIFGDGGDGGTTARGGLSEGAQRKSGQLKGKVLWQSGHASQDLSSYSLSGWHTADLTVAVAPQGLVAYDSRTGRQRWQMSSPPLPGGGPSLICGVSTETGGNVGVIGFGPDGGDTVTKCKEFALVDLATGRARGQGTLPSGIGLGSKTMSAEVIDGTAVIEYDGGLTGFDLSGHQRWRLDVKAAVGDRHVVSDLLPGANAAMVLFDGLDSDDTVTVAQVSPKDGTVTKKAPVTLPSDVRSANVQFLSTRPVVLSGSSGDHGAFISLDDAFRVKATIAQTGAWGTLDMSGYSHAGHDLIHAAVSSDTLVVGTSAETVSSTRETNKIMAFDLATGRQRWATSLGPEVTSVPVAFDGDAVLAMLNGTYENPPQVFRLAVTDGKATPIGPAYSKDFILAPETSRMYWDGSRIFGVSLSAMTETPSAYALG</sequence>
<dbReference type="EMBL" id="BAABHF010000043">
    <property type="protein sequence ID" value="GAA4509262.1"/>
    <property type="molecule type" value="Genomic_DNA"/>
</dbReference>
<dbReference type="SUPFAM" id="SSF50998">
    <property type="entry name" value="Quinoprotein alcohol dehydrogenase-like"/>
    <property type="match status" value="1"/>
</dbReference>
<evidence type="ECO:0008006" key="3">
    <source>
        <dbReference type="Google" id="ProtNLM"/>
    </source>
</evidence>
<accession>A0ABP8QR64</accession>
<evidence type="ECO:0000313" key="2">
    <source>
        <dbReference type="Proteomes" id="UP001500503"/>
    </source>
</evidence>
<dbReference type="InterPro" id="IPR015943">
    <property type="entry name" value="WD40/YVTN_repeat-like_dom_sf"/>
</dbReference>
<gene>
    <name evidence="1" type="ORF">GCM10023191_070250</name>
</gene>
<organism evidence="1 2">
    <name type="scientific">Actinoallomurus oryzae</name>
    <dbReference type="NCBI Taxonomy" id="502180"/>
    <lineage>
        <taxon>Bacteria</taxon>
        <taxon>Bacillati</taxon>
        <taxon>Actinomycetota</taxon>
        <taxon>Actinomycetes</taxon>
        <taxon>Streptosporangiales</taxon>
        <taxon>Thermomonosporaceae</taxon>
        <taxon>Actinoallomurus</taxon>
    </lineage>
</organism>
<dbReference type="SMART" id="SM00564">
    <property type="entry name" value="PQQ"/>
    <property type="match status" value="3"/>
</dbReference>
<comment type="caution">
    <text evidence="1">The sequence shown here is derived from an EMBL/GenBank/DDBJ whole genome shotgun (WGS) entry which is preliminary data.</text>
</comment>